<protein>
    <submittedName>
        <fullName evidence="1">Uncharacterized protein</fullName>
    </submittedName>
</protein>
<reference evidence="1" key="1">
    <citation type="submission" date="2019-09" db="EMBL/GenBank/DDBJ databases">
        <title>Draft genome information of white flower Hibiscus syriacus.</title>
        <authorList>
            <person name="Kim Y.-M."/>
        </authorList>
    </citation>
    <scope>NUCLEOTIDE SEQUENCE [LARGE SCALE GENOMIC DNA]</scope>
    <source>
        <strain evidence="1">YM2019G1</strain>
    </source>
</reference>
<gene>
    <name evidence="1" type="ORF">F3Y22_tig00117000pilonHSYRG00330</name>
</gene>
<dbReference type="EMBL" id="VEPZ02001765">
    <property type="protein sequence ID" value="KAE8656561.1"/>
    <property type="molecule type" value="Genomic_DNA"/>
</dbReference>
<evidence type="ECO:0000313" key="2">
    <source>
        <dbReference type="Proteomes" id="UP000436088"/>
    </source>
</evidence>
<name>A0A6A2WFX6_HIBSY</name>
<dbReference type="PANTHER" id="PTHR34538:SF10">
    <property type="entry name" value="GENOME ASSEMBLY, CHROMOSOME: A06"/>
    <property type="match status" value="1"/>
</dbReference>
<accession>A0A6A2WFX6</accession>
<sequence>MDFMGRLEWVNSYGKKQCKSLFWRAKAAMRKAVKSRGKRQLKFQYDPSSYALNFDDGCCHSGVGENAIESAPFQDCSEYEGDIIWVYVLRVKSPSKHSQANLSCHCHRRTAIPWDPENFRNGARTRTGEEEFNHARAKLRNVIGDC</sequence>
<organism evidence="1 2">
    <name type="scientific">Hibiscus syriacus</name>
    <name type="common">Rose of Sharon</name>
    <dbReference type="NCBI Taxonomy" id="106335"/>
    <lineage>
        <taxon>Eukaryota</taxon>
        <taxon>Viridiplantae</taxon>
        <taxon>Streptophyta</taxon>
        <taxon>Embryophyta</taxon>
        <taxon>Tracheophyta</taxon>
        <taxon>Spermatophyta</taxon>
        <taxon>Magnoliopsida</taxon>
        <taxon>eudicotyledons</taxon>
        <taxon>Gunneridae</taxon>
        <taxon>Pentapetalae</taxon>
        <taxon>rosids</taxon>
        <taxon>malvids</taxon>
        <taxon>Malvales</taxon>
        <taxon>Malvaceae</taxon>
        <taxon>Malvoideae</taxon>
        <taxon>Hibiscus</taxon>
    </lineage>
</organism>
<dbReference type="AlphaFoldDB" id="A0A6A2WFX6"/>
<proteinExistence type="predicted"/>
<evidence type="ECO:0000313" key="1">
    <source>
        <dbReference type="EMBL" id="KAE8656561.1"/>
    </source>
</evidence>
<comment type="caution">
    <text evidence="1">The sequence shown here is derived from an EMBL/GenBank/DDBJ whole genome shotgun (WGS) entry which is preliminary data.</text>
</comment>
<dbReference type="PANTHER" id="PTHR34538">
    <property type="entry name" value="EXPRESSED PROTEIN"/>
    <property type="match status" value="1"/>
</dbReference>
<dbReference type="Proteomes" id="UP000436088">
    <property type="component" value="Unassembled WGS sequence"/>
</dbReference>
<keyword evidence="2" id="KW-1185">Reference proteome</keyword>